<dbReference type="EMBL" id="SDMP01000009">
    <property type="protein sequence ID" value="RYR37841.1"/>
    <property type="molecule type" value="Genomic_DNA"/>
</dbReference>
<comment type="caution">
    <text evidence="3">The sequence shown here is derived from an EMBL/GenBank/DDBJ whole genome shotgun (WGS) entry which is preliminary data.</text>
</comment>
<keyword evidence="4" id="KW-1185">Reference proteome</keyword>
<gene>
    <name evidence="3" type="ORF">Ahy_A09g042747</name>
</gene>
<accession>A0A445BGT4</accession>
<dbReference type="Proteomes" id="UP000289738">
    <property type="component" value="Chromosome A09"/>
</dbReference>
<feature type="signal peptide" evidence="2">
    <location>
        <begin position="1"/>
        <end position="16"/>
    </location>
</feature>
<dbReference type="AlphaFoldDB" id="A0A445BGT4"/>
<feature type="region of interest" description="Disordered" evidence="1">
    <location>
        <begin position="64"/>
        <end position="107"/>
    </location>
</feature>
<evidence type="ECO:0008006" key="5">
    <source>
        <dbReference type="Google" id="ProtNLM"/>
    </source>
</evidence>
<evidence type="ECO:0000256" key="2">
    <source>
        <dbReference type="SAM" id="SignalP"/>
    </source>
</evidence>
<feature type="chain" id="PRO_5019162260" description="CCHC-type domain-containing protein" evidence="2">
    <location>
        <begin position="17"/>
        <end position="172"/>
    </location>
</feature>
<feature type="compositionally biased region" description="Basic and acidic residues" evidence="1">
    <location>
        <begin position="72"/>
        <end position="86"/>
    </location>
</feature>
<protein>
    <recommendedName>
        <fullName evidence="5">CCHC-type domain-containing protein</fullName>
    </recommendedName>
</protein>
<evidence type="ECO:0000256" key="1">
    <source>
        <dbReference type="SAM" id="MobiDB-lite"/>
    </source>
</evidence>
<proteinExistence type="predicted"/>
<keyword evidence="2" id="KW-0732">Signal</keyword>
<sequence>MVVVAVYSLCACMCCTVSVNKSPEDFCHRLLTMESYRKTYNHYINPIPGQSLWEHAEECNRPHVPKIKRKPEKLQMKRRKDADEKGGGGSKKFKADPKPQNNNEDNVNLKRQLVSFTCSFCGDKEHTKRSCKKKRACDVVVAATTTVVAAAAVEIDKKKKNERDAPASEQQL</sequence>
<evidence type="ECO:0000313" key="3">
    <source>
        <dbReference type="EMBL" id="RYR37841.1"/>
    </source>
</evidence>
<organism evidence="3 4">
    <name type="scientific">Arachis hypogaea</name>
    <name type="common">Peanut</name>
    <dbReference type="NCBI Taxonomy" id="3818"/>
    <lineage>
        <taxon>Eukaryota</taxon>
        <taxon>Viridiplantae</taxon>
        <taxon>Streptophyta</taxon>
        <taxon>Embryophyta</taxon>
        <taxon>Tracheophyta</taxon>
        <taxon>Spermatophyta</taxon>
        <taxon>Magnoliopsida</taxon>
        <taxon>eudicotyledons</taxon>
        <taxon>Gunneridae</taxon>
        <taxon>Pentapetalae</taxon>
        <taxon>rosids</taxon>
        <taxon>fabids</taxon>
        <taxon>Fabales</taxon>
        <taxon>Fabaceae</taxon>
        <taxon>Papilionoideae</taxon>
        <taxon>50 kb inversion clade</taxon>
        <taxon>dalbergioids sensu lato</taxon>
        <taxon>Dalbergieae</taxon>
        <taxon>Pterocarpus clade</taxon>
        <taxon>Arachis</taxon>
    </lineage>
</organism>
<reference evidence="3 4" key="1">
    <citation type="submission" date="2019-01" db="EMBL/GenBank/DDBJ databases">
        <title>Sequencing of cultivated peanut Arachis hypogaea provides insights into genome evolution and oil improvement.</title>
        <authorList>
            <person name="Chen X."/>
        </authorList>
    </citation>
    <scope>NUCLEOTIDE SEQUENCE [LARGE SCALE GENOMIC DNA]</scope>
    <source>
        <strain evidence="4">cv. Fuhuasheng</strain>
        <tissue evidence="3">Leaves</tissue>
    </source>
</reference>
<name>A0A445BGT4_ARAHY</name>
<evidence type="ECO:0000313" key="4">
    <source>
        <dbReference type="Proteomes" id="UP000289738"/>
    </source>
</evidence>